<proteinExistence type="predicted"/>
<organism evidence="1">
    <name type="scientific">Faunusvirus sp</name>
    <dbReference type="NCBI Taxonomy" id="2487766"/>
    <lineage>
        <taxon>Viruses</taxon>
        <taxon>Varidnaviria</taxon>
        <taxon>Bamfordvirae</taxon>
        <taxon>Nucleocytoviricota</taxon>
        <taxon>Megaviricetes</taxon>
        <taxon>Imitervirales</taxon>
        <taxon>Mimiviridae</taxon>
    </lineage>
</organism>
<dbReference type="EMBL" id="MK072144">
    <property type="protein sequence ID" value="AYV79430.1"/>
    <property type="molecule type" value="Genomic_DNA"/>
</dbReference>
<reference evidence="1" key="1">
    <citation type="submission" date="2018-10" db="EMBL/GenBank/DDBJ databases">
        <title>Hidden diversity of soil giant viruses.</title>
        <authorList>
            <person name="Schulz F."/>
            <person name="Alteio L."/>
            <person name="Goudeau D."/>
            <person name="Ryan E.M."/>
            <person name="Malmstrom R.R."/>
            <person name="Blanchard J."/>
            <person name="Woyke T."/>
        </authorList>
    </citation>
    <scope>NUCLEOTIDE SEQUENCE</scope>
    <source>
        <strain evidence="1">FNV1</strain>
    </source>
</reference>
<sequence length="153" mass="17779">MKQVILISCCFAMSLQLCHCQPRKIFVKKILSELIPQRWDQLFDANLHQTLANLEYFESQQKTLYKRLATTEKQLEKNDALFEKLEDQLEDDFNLLTESDAKEMSGPAREQIYENMKYLGAKEKRLNERITSLKTKIGEFAACAAIASFMLFA</sequence>
<gene>
    <name evidence="1" type="ORF">Faunusvirus13_23</name>
</gene>
<protein>
    <submittedName>
        <fullName evidence="1">Uncharacterized protein</fullName>
    </submittedName>
</protein>
<name>A0A3G4ZX53_9VIRU</name>
<accession>A0A3G4ZX53</accession>
<evidence type="ECO:0000313" key="1">
    <source>
        <dbReference type="EMBL" id="AYV79430.1"/>
    </source>
</evidence>